<dbReference type="Proteomes" id="UP001141434">
    <property type="component" value="Unassembled WGS sequence"/>
</dbReference>
<reference evidence="1" key="2">
    <citation type="journal article" date="2023" name="IMA Fungus">
        <title>Comparative genomic study of the Penicillium genus elucidates a diverse pangenome and 15 lateral gene transfer events.</title>
        <authorList>
            <person name="Petersen C."/>
            <person name="Sorensen T."/>
            <person name="Nielsen M.R."/>
            <person name="Sondergaard T.E."/>
            <person name="Sorensen J.L."/>
            <person name="Fitzpatrick D.A."/>
            <person name="Frisvad J.C."/>
            <person name="Nielsen K.L."/>
        </authorList>
    </citation>
    <scope>NUCLEOTIDE SEQUENCE</scope>
    <source>
        <strain evidence="1">IBT 34128</strain>
    </source>
</reference>
<evidence type="ECO:0000313" key="2">
    <source>
        <dbReference type="Proteomes" id="UP001141434"/>
    </source>
</evidence>
<keyword evidence="2" id="KW-1185">Reference proteome</keyword>
<dbReference type="EMBL" id="JAPMSZ010000010">
    <property type="protein sequence ID" value="KAJ5086784.1"/>
    <property type="molecule type" value="Genomic_DNA"/>
</dbReference>
<dbReference type="AlphaFoldDB" id="A0A9W9ES10"/>
<protein>
    <submittedName>
        <fullName evidence="1">Uncharacterized protein</fullName>
    </submittedName>
</protein>
<organism evidence="1 2">
    <name type="scientific">Penicillium alfredii</name>
    <dbReference type="NCBI Taxonomy" id="1506179"/>
    <lineage>
        <taxon>Eukaryota</taxon>
        <taxon>Fungi</taxon>
        <taxon>Dikarya</taxon>
        <taxon>Ascomycota</taxon>
        <taxon>Pezizomycotina</taxon>
        <taxon>Eurotiomycetes</taxon>
        <taxon>Eurotiomycetidae</taxon>
        <taxon>Eurotiales</taxon>
        <taxon>Aspergillaceae</taxon>
        <taxon>Penicillium</taxon>
    </lineage>
</organism>
<accession>A0A9W9ES10</accession>
<dbReference type="RefSeq" id="XP_056508909.1">
    <property type="nucleotide sequence ID" value="XM_056658616.1"/>
</dbReference>
<evidence type="ECO:0000313" key="1">
    <source>
        <dbReference type="EMBL" id="KAJ5086784.1"/>
    </source>
</evidence>
<reference evidence="1" key="1">
    <citation type="submission" date="2022-11" db="EMBL/GenBank/DDBJ databases">
        <authorList>
            <person name="Petersen C."/>
        </authorList>
    </citation>
    <scope>NUCLEOTIDE SEQUENCE</scope>
    <source>
        <strain evidence="1">IBT 34128</strain>
    </source>
</reference>
<proteinExistence type="predicted"/>
<dbReference type="OrthoDB" id="4368627at2759"/>
<comment type="caution">
    <text evidence="1">The sequence shown here is derived from an EMBL/GenBank/DDBJ whole genome shotgun (WGS) entry which is preliminary data.</text>
</comment>
<sequence>MIREASSLQYDATQGIAANERGFGFLEEVRDMRAKMASLESRLQKVEIHRQSHLDLRQRTISTWVRDALKKTSEHRREDLRRLNKGTIHGGDIRTDTMVVTERYKTSSTEWRSFSTLYGLTPDDVENLDYSKCCGSLQALNRAASILFDKNSTILPTEEMRKTREDLVALLREGKYEEAEEISSTLCEDESSVAENE</sequence>
<gene>
    <name evidence="1" type="ORF">NUU61_008091</name>
</gene>
<dbReference type="GeneID" id="81397785"/>
<name>A0A9W9ES10_9EURO</name>